<dbReference type="EMBL" id="SJTG01000004">
    <property type="protein sequence ID" value="TCI07883.1"/>
    <property type="molecule type" value="Genomic_DNA"/>
</dbReference>
<dbReference type="AlphaFoldDB" id="A0A4R0YQ10"/>
<protein>
    <submittedName>
        <fullName evidence="7">Type 1 fimbrial protein</fullName>
    </submittedName>
</protein>
<dbReference type="InterPro" id="IPR000259">
    <property type="entry name" value="Adhesion_dom_fimbrial"/>
</dbReference>
<keyword evidence="3 5" id="KW-0732">Signal</keyword>
<evidence type="ECO:0000313" key="8">
    <source>
        <dbReference type="Proteomes" id="UP000291822"/>
    </source>
</evidence>
<comment type="caution">
    <text evidence="7">The sequence shown here is derived from an EMBL/GenBank/DDBJ whole genome shotgun (WGS) entry which is preliminary data.</text>
</comment>
<dbReference type="InterPro" id="IPR008966">
    <property type="entry name" value="Adhesion_dom_sf"/>
</dbReference>
<keyword evidence="8" id="KW-1185">Reference proteome</keyword>
<organism evidence="7 8">
    <name type="scientific">Dyella soli</name>
    <dbReference type="NCBI Taxonomy" id="522319"/>
    <lineage>
        <taxon>Bacteria</taxon>
        <taxon>Pseudomonadati</taxon>
        <taxon>Pseudomonadota</taxon>
        <taxon>Gammaproteobacteria</taxon>
        <taxon>Lysobacterales</taxon>
        <taxon>Rhodanobacteraceae</taxon>
        <taxon>Dyella</taxon>
    </lineage>
</organism>
<dbReference type="InterPro" id="IPR050263">
    <property type="entry name" value="Bact_Fimbrial_Adh_Pro"/>
</dbReference>
<evidence type="ECO:0000256" key="1">
    <source>
        <dbReference type="ARBA" id="ARBA00004561"/>
    </source>
</evidence>
<evidence type="ECO:0000256" key="5">
    <source>
        <dbReference type="SAM" id="SignalP"/>
    </source>
</evidence>
<dbReference type="PANTHER" id="PTHR33420">
    <property type="entry name" value="FIMBRIAL SUBUNIT ELFA-RELATED"/>
    <property type="match status" value="1"/>
</dbReference>
<dbReference type="RefSeq" id="WP_131152176.1">
    <property type="nucleotide sequence ID" value="NZ_SJTG01000004.1"/>
</dbReference>
<sequence length="357" mass="37070">MNDQIPSFVSQGIRRLRRVRRLACLGALSLMSLGAHADISCGSPAASSYTLNIPSGNIAVSRDAPVGTFLTSFSSMTTLSTSLWKCSDNDWPTMIEPVMRVELIPSGTFADGYVAFKTNVEGVGLVMRAEGYLHSGWNGYADKIGAAWLFLGGHYIGDNGTYTFGARAEFALVKTGPIAGGKVQLTGVVAKAAMRGSYTKTIVREVNILASGGPTFVSRGCSSSDVNVNLGEHGTSSFSGVGSRSTATDFQIDLTGCSSGMAGIQYRIDPAPGIDAIDSGRGIAGLSTASSAQGVGVQVTKPDESLVPFGTPLGASGYDASKGGQLSIPLRAAYVMLSPSVRGGQADSQMVFTLDYL</sequence>
<dbReference type="SUPFAM" id="SSF49401">
    <property type="entry name" value="Bacterial adhesins"/>
    <property type="match status" value="1"/>
</dbReference>
<reference evidence="7 8" key="1">
    <citation type="submission" date="2019-02" db="EMBL/GenBank/DDBJ databases">
        <title>Dyella amyloliquefaciens sp. nov., isolated from forest soil.</title>
        <authorList>
            <person name="Gao Z.-H."/>
            <person name="Qiu L.-H."/>
        </authorList>
    </citation>
    <scope>NUCLEOTIDE SEQUENCE [LARGE SCALE GENOMIC DNA]</scope>
    <source>
        <strain evidence="7 8">KACC 12747</strain>
    </source>
</reference>
<dbReference type="GO" id="GO:0043709">
    <property type="term" value="P:cell adhesion involved in single-species biofilm formation"/>
    <property type="evidence" value="ECO:0007669"/>
    <property type="project" value="TreeGrafter"/>
</dbReference>
<evidence type="ECO:0000259" key="6">
    <source>
        <dbReference type="Pfam" id="PF00419"/>
    </source>
</evidence>
<evidence type="ECO:0000256" key="2">
    <source>
        <dbReference type="ARBA" id="ARBA00006671"/>
    </source>
</evidence>
<keyword evidence="4" id="KW-0281">Fimbrium</keyword>
<name>A0A4R0YQ10_9GAMM</name>
<comment type="similarity">
    <text evidence="2">Belongs to the fimbrial protein family.</text>
</comment>
<dbReference type="Gene3D" id="2.60.40.3310">
    <property type="match status" value="1"/>
</dbReference>
<dbReference type="Gene3D" id="2.60.40.1090">
    <property type="entry name" value="Fimbrial-type adhesion domain"/>
    <property type="match status" value="1"/>
</dbReference>
<feature type="domain" description="Fimbrial-type adhesion" evidence="6">
    <location>
        <begin position="222"/>
        <end position="356"/>
    </location>
</feature>
<dbReference type="PANTHER" id="PTHR33420:SF3">
    <property type="entry name" value="FIMBRIAL SUBUNIT ELFA"/>
    <property type="match status" value="1"/>
</dbReference>
<dbReference type="GO" id="GO:0009289">
    <property type="term" value="C:pilus"/>
    <property type="evidence" value="ECO:0007669"/>
    <property type="project" value="UniProtKB-SubCell"/>
</dbReference>
<proteinExistence type="inferred from homology"/>
<dbReference type="InterPro" id="IPR036937">
    <property type="entry name" value="Adhesion_dom_fimbrial_sf"/>
</dbReference>
<accession>A0A4R0YQ10</accession>
<evidence type="ECO:0000256" key="3">
    <source>
        <dbReference type="ARBA" id="ARBA00022729"/>
    </source>
</evidence>
<evidence type="ECO:0000313" key="7">
    <source>
        <dbReference type="EMBL" id="TCI07883.1"/>
    </source>
</evidence>
<feature type="chain" id="PRO_5020517753" evidence="5">
    <location>
        <begin position="38"/>
        <end position="357"/>
    </location>
</feature>
<evidence type="ECO:0000256" key="4">
    <source>
        <dbReference type="ARBA" id="ARBA00023263"/>
    </source>
</evidence>
<dbReference type="Pfam" id="PF00419">
    <property type="entry name" value="Fimbrial"/>
    <property type="match status" value="1"/>
</dbReference>
<gene>
    <name evidence="7" type="ORF">EZM97_24740</name>
</gene>
<comment type="subcellular location">
    <subcellularLocation>
        <location evidence="1">Fimbrium</location>
    </subcellularLocation>
</comment>
<feature type="signal peptide" evidence="5">
    <location>
        <begin position="1"/>
        <end position="37"/>
    </location>
</feature>
<dbReference type="Proteomes" id="UP000291822">
    <property type="component" value="Unassembled WGS sequence"/>
</dbReference>